<evidence type="ECO:0000313" key="2">
    <source>
        <dbReference type="Proteomes" id="UP001066276"/>
    </source>
</evidence>
<name>A0AAV7N673_PLEWA</name>
<protein>
    <submittedName>
        <fullName evidence="1">Uncharacterized protein</fullName>
    </submittedName>
</protein>
<proteinExistence type="predicted"/>
<reference evidence="1" key="1">
    <citation type="journal article" date="2022" name="bioRxiv">
        <title>Sequencing and chromosome-scale assembly of the giantPleurodeles waltlgenome.</title>
        <authorList>
            <person name="Brown T."/>
            <person name="Elewa A."/>
            <person name="Iarovenko S."/>
            <person name="Subramanian E."/>
            <person name="Araus A.J."/>
            <person name="Petzold A."/>
            <person name="Susuki M."/>
            <person name="Suzuki K.-i.T."/>
            <person name="Hayashi T."/>
            <person name="Toyoda A."/>
            <person name="Oliveira C."/>
            <person name="Osipova E."/>
            <person name="Leigh N.D."/>
            <person name="Simon A."/>
            <person name="Yun M.H."/>
        </authorList>
    </citation>
    <scope>NUCLEOTIDE SEQUENCE</scope>
    <source>
        <strain evidence="1">20211129_DDA</strain>
        <tissue evidence="1">Liver</tissue>
    </source>
</reference>
<dbReference type="Proteomes" id="UP001066276">
    <property type="component" value="Chromosome 9"/>
</dbReference>
<gene>
    <name evidence="1" type="ORF">NDU88_007382</name>
</gene>
<accession>A0AAV7N673</accession>
<keyword evidence="2" id="KW-1185">Reference proteome</keyword>
<comment type="caution">
    <text evidence="1">The sequence shown here is derived from an EMBL/GenBank/DDBJ whole genome shotgun (WGS) entry which is preliminary data.</text>
</comment>
<sequence length="149" mass="15854">MVCGKEGERETRHGAISGSCGHRTSALGARGAATAAAVQAAVRNIPMGLVVSDPLTRMKEETEKCCCTTGATVQHVSLLRQLHKGRGAPACKNEELKDPKELQLQSDYEIARPAPPSAVTGLCHIKEAERKLKGIERHGGAEALRCTET</sequence>
<dbReference type="AlphaFoldDB" id="A0AAV7N673"/>
<dbReference type="EMBL" id="JANPWB010000013">
    <property type="protein sequence ID" value="KAJ1110027.1"/>
    <property type="molecule type" value="Genomic_DNA"/>
</dbReference>
<organism evidence="1 2">
    <name type="scientific">Pleurodeles waltl</name>
    <name type="common">Iberian ribbed newt</name>
    <dbReference type="NCBI Taxonomy" id="8319"/>
    <lineage>
        <taxon>Eukaryota</taxon>
        <taxon>Metazoa</taxon>
        <taxon>Chordata</taxon>
        <taxon>Craniata</taxon>
        <taxon>Vertebrata</taxon>
        <taxon>Euteleostomi</taxon>
        <taxon>Amphibia</taxon>
        <taxon>Batrachia</taxon>
        <taxon>Caudata</taxon>
        <taxon>Salamandroidea</taxon>
        <taxon>Salamandridae</taxon>
        <taxon>Pleurodelinae</taxon>
        <taxon>Pleurodeles</taxon>
    </lineage>
</organism>
<evidence type="ECO:0000313" key="1">
    <source>
        <dbReference type="EMBL" id="KAJ1110027.1"/>
    </source>
</evidence>